<dbReference type="Pfam" id="PF06226">
    <property type="entry name" value="DUF1007"/>
    <property type="match status" value="1"/>
</dbReference>
<evidence type="ECO:0000313" key="2">
    <source>
        <dbReference type="EMBL" id="APE44928.1"/>
    </source>
</evidence>
<keyword evidence="1" id="KW-0732">Signal</keyword>
<organism evidence="2 3">
    <name type="scientific">Sulfitobacter alexandrii</name>
    <dbReference type="NCBI Taxonomy" id="1917485"/>
    <lineage>
        <taxon>Bacteria</taxon>
        <taxon>Pseudomonadati</taxon>
        <taxon>Pseudomonadota</taxon>
        <taxon>Alphaproteobacteria</taxon>
        <taxon>Rhodobacterales</taxon>
        <taxon>Roseobacteraceae</taxon>
        <taxon>Sulfitobacter</taxon>
    </lineage>
</organism>
<accession>A0A1J0WL88</accession>
<dbReference type="STRING" id="1917485.BOO69_17075"/>
<reference evidence="2 3" key="1">
    <citation type="submission" date="2016-11" db="EMBL/GenBank/DDBJ databases">
        <title>Complete genome sequence of Sulfitobacter sp. AM1-D1, a toxic bacteria associated with marine dinoflagellate Alexandrium minutum in East China Sea.</title>
        <authorList>
            <person name="Yang Q."/>
            <person name="Zhang X."/>
            <person name="Tian X."/>
        </authorList>
    </citation>
    <scope>NUCLEOTIDE SEQUENCE [LARGE SCALE GENOMIC DNA]</scope>
    <source>
        <strain evidence="2 3">AM1-D1</strain>
    </source>
</reference>
<dbReference type="Proteomes" id="UP000181897">
    <property type="component" value="Chromosome"/>
</dbReference>
<dbReference type="InterPro" id="IPR010412">
    <property type="entry name" value="DUF1007"/>
</dbReference>
<dbReference type="RefSeq" id="WP_071973274.1">
    <property type="nucleotide sequence ID" value="NZ_CP018076.1"/>
</dbReference>
<dbReference type="EMBL" id="CP018076">
    <property type="protein sequence ID" value="APE44928.1"/>
    <property type="molecule type" value="Genomic_DNA"/>
</dbReference>
<keyword evidence="3" id="KW-1185">Reference proteome</keyword>
<dbReference type="AlphaFoldDB" id="A0A1J0WL88"/>
<name>A0A1J0WL88_9RHOB</name>
<gene>
    <name evidence="2" type="ORF">BOO69_17075</name>
</gene>
<keyword evidence="2" id="KW-0808">Transferase</keyword>
<feature type="signal peptide" evidence="1">
    <location>
        <begin position="1"/>
        <end position="19"/>
    </location>
</feature>
<evidence type="ECO:0000313" key="3">
    <source>
        <dbReference type="Proteomes" id="UP000181897"/>
    </source>
</evidence>
<evidence type="ECO:0000256" key="1">
    <source>
        <dbReference type="SAM" id="SignalP"/>
    </source>
</evidence>
<feature type="chain" id="PRO_5009616880" evidence="1">
    <location>
        <begin position="20"/>
        <end position="216"/>
    </location>
</feature>
<proteinExistence type="predicted"/>
<dbReference type="OrthoDB" id="1679673at2"/>
<keyword evidence="2" id="KW-0418">Kinase</keyword>
<dbReference type="KEGG" id="suam:BOO69_17075"/>
<protein>
    <submittedName>
        <fullName evidence="2">Polyphosphate kinase</fullName>
    </submittedName>
</protein>
<dbReference type="GO" id="GO:0016301">
    <property type="term" value="F:kinase activity"/>
    <property type="evidence" value="ECO:0007669"/>
    <property type="project" value="UniProtKB-KW"/>
</dbReference>
<sequence>MKRLLALVLLCLSATRAIAHPHIFADTGLAFHFDAEGRLAQVEVTWAYDEFYSLLVTEDMELDQDFDGKLTEAEQARLTGFDMQWIEGFNGDLEIVQGDTDLRLSGPRDYSAVLRDGRIITTHFRDVEGASAENPAYEAKPYDRTYYTAYDVTLPVTVSGREGCRSRVRMPDLTKGLMAVRDQLAELDADTNPDEAGLPNIGEDLASIVIVTCGES</sequence>